<sequence>MGDLPIPDQRLSSASHLILRASDRDTLAEILGDKYGAALTGAGHGDLPFFAQANRVQVGGVTLHYCRYDTPVDIAFSNMAGVRQLLCLTSQGRISSDGRQAEINADSTTIVPPDSSFQASYASGYQHIVTQFDVDALRRKAEAIVGYPQPGLFAMPMLEALATSARVRSRQISLSLARMLARETHIDMPLIEMGQALSSAFLIENLAGFADRLAEEPKSASVAAVKVLEDYIQANWNRPLTVEEIAAACGVSVRSVFARFKQHRGIAPLTYVRELRLDHAHRMLLCEEEDSVISVAMTCGFSSFGHFARRYRERFGELPSTTRARRPLVANR</sequence>
<organism evidence="5 6">
    <name type="scientific">Caulobacter segnis</name>
    <dbReference type="NCBI Taxonomy" id="88688"/>
    <lineage>
        <taxon>Bacteria</taxon>
        <taxon>Pseudomonadati</taxon>
        <taxon>Pseudomonadota</taxon>
        <taxon>Alphaproteobacteria</taxon>
        <taxon>Caulobacterales</taxon>
        <taxon>Caulobacteraceae</taxon>
        <taxon>Caulobacter</taxon>
    </lineage>
</organism>
<dbReference type="Pfam" id="PF12833">
    <property type="entry name" value="HTH_18"/>
    <property type="match status" value="1"/>
</dbReference>
<evidence type="ECO:0000256" key="3">
    <source>
        <dbReference type="ARBA" id="ARBA00023163"/>
    </source>
</evidence>
<name>A0ABY4ZWT2_9CAUL</name>
<dbReference type="InterPro" id="IPR009057">
    <property type="entry name" value="Homeodomain-like_sf"/>
</dbReference>
<accession>A0ABY4ZWT2</accession>
<evidence type="ECO:0000313" key="5">
    <source>
        <dbReference type="EMBL" id="USQ96432.1"/>
    </source>
</evidence>
<dbReference type="PROSITE" id="PS00041">
    <property type="entry name" value="HTH_ARAC_FAMILY_1"/>
    <property type="match status" value="1"/>
</dbReference>
<dbReference type="PROSITE" id="PS01124">
    <property type="entry name" value="HTH_ARAC_FAMILY_2"/>
    <property type="match status" value="1"/>
</dbReference>
<dbReference type="Gene3D" id="1.10.10.60">
    <property type="entry name" value="Homeodomain-like"/>
    <property type="match status" value="1"/>
</dbReference>
<dbReference type="Pfam" id="PF14525">
    <property type="entry name" value="AraC_binding_2"/>
    <property type="match status" value="1"/>
</dbReference>
<keyword evidence="6" id="KW-1185">Reference proteome</keyword>
<evidence type="ECO:0000256" key="2">
    <source>
        <dbReference type="ARBA" id="ARBA00023125"/>
    </source>
</evidence>
<dbReference type="InterPro" id="IPR018060">
    <property type="entry name" value="HTH_AraC"/>
</dbReference>
<dbReference type="SUPFAM" id="SSF46689">
    <property type="entry name" value="Homeodomain-like"/>
    <property type="match status" value="2"/>
</dbReference>
<evidence type="ECO:0000259" key="4">
    <source>
        <dbReference type="PROSITE" id="PS01124"/>
    </source>
</evidence>
<reference evidence="5 6" key="1">
    <citation type="submission" date="2022-04" db="EMBL/GenBank/DDBJ databases">
        <title>Genome sequence of soybean root-associated Caulobacter segnis RL271.</title>
        <authorList>
            <person name="Longley R."/>
            <person name="Bonito G."/>
            <person name="Trigodet F."/>
            <person name="Crosson S."/>
            <person name="Fiebig A."/>
        </authorList>
    </citation>
    <scope>NUCLEOTIDE SEQUENCE [LARGE SCALE GENOMIC DNA]</scope>
    <source>
        <strain evidence="5 6">RL271</strain>
    </source>
</reference>
<keyword evidence="2" id="KW-0238">DNA-binding</keyword>
<evidence type="ECO:0000256" key="1">
    <source>
        <dbReference type="ARBA" id="ARBA00023015"/>
    </source>
</evidence>
<feature type="domain" description="HTH araC/xylS-type" evidence="4">
    <location>
        <begin position="226"/>
        <end position="325"/>
    </location>
</feature>
<proteinExistence type="predicted"/>
<dbReference type="Proteomes" id="UP001057520">
    <property type="component" value="Chromosome"/>
</dbReference>
<dbReference type="InterPro" id="IPR050204">
    <property type="entry name" value="AraC_XylS_family_regulators"/>
</dbReference>
<dbReference type="SMART" id="SM00342">
    <property type="entry name" value="HTH_ARAC"/>
    <property type="match status" value="1"/>
</dbReference>
<gene>
    <name evidence="5" type="ORF">MZV50_02195</name>
</gene>
<evidence type="ECO:0000313" key="6">
    <source>
        <dbReference type="Proteomes" id="UP001057520"/>
    </source>
</evidence>
<keyword evidence="1" id="KW-0805">Transcription regulation</keyword>
<dbReference type="InterPro" id="IPR018062">
    <property type="entry name" value="HTH_AraC-typ_CS"/>
</dbReference>
<protein>
    <submittedName>
        <fullName evidence="5">AraC family transcriptional regulator</fullName>
    </submittedName>
</protein>
<dbReference type="EMBL" id="CP096040">
    <property type="protein sequence ID" value="USQ96432.1"/>
    <property type="molecule type" value="Genomic_DNA"/>
</dbReference>
<dbReference type="InterPro" id="IPR035418">
    <property type="entry name" value="AraC-bd_2"/>
</dbReference>
<dbReference type="PANTHER" id="PTHR46796">
    <property type="entry name" value="HTH-TYPE TRANSCRIPTIONAL ACTIVATOR RHAS-RELATED"/>
    <property type="match status" value="1"/>
</dbReference>
<keyword evidence="3" id="KW-0804">Transcription</keyword>
<dbReference type="PANTHER" id="PTHR46796:SF6">
    <property type="entry name" value="ARAC SUBFAMILY"/>
    <property type="match status" value="1"/>
</dbReference>